<evidence type="ECO:0000313" key="4">
    <source>
        <dbReference type="EMBL" id="MFC4313700.1"/>
    </source>
</evidence>
<dbReference type="EMBL" id="JBHSDU010000015">
    <property type="protein sequence ID" value="MFC4313700.1"/>
    <property type="molecule type" value="Genomic_DNA"/>
</dbReference>
<dbReference type="Proteomes" id="UP001595904">
    <property type="component" value="Unassembled WGS sequence"/>
</dbReference>
<dbReference type="RefSeq" id="WP_380604249.1">
    <property type="nucleotide sequence ID" value="NZ_JBHSDU010000015.1"/>
</dbReference>
<dbReference type="InterPro" id="IPR022448">
    <property type="entry name" value="Quinoprotein_dehydrogenase"/>
</dbReference>
<dbReference type="NCBIfam" id="TIGR03871">
    <property type="entry name" value="ABC_peri_MoxJ_2"/>
    <property type="match status" value="1"/>
</dbReference>
<organism evidence="4 5">
    <name type="scientific">Steroidobacter flavus</name>
    <dbReference type="NCBI Taxonomy" id="1842136"/>
    <lineage>
        <taxon>Bacteria</taxon>
        <taxon>Pseudomonadati</taxon>
        <taxon>Pseudomonadota</taxon>
        <taxon>Gammaproteobacteria</taxon>
        <taxon>Steroidobacterales</taxon>
        <taxon>Steroidobacteraceae</taxon>
        <taxon>Steroidobacter</taxon>
    </lineage>
</organism>
<keyword evidence="5" id="KW-1185">Reference proteome</keyword>
<name>A0ABV8T2P3_9GAMM</name>
<reference evidence="5" key="1">
    <citation type="journal article" date="2019" name="Int. J. Syst. Evol. Microbiol.">
        <title>The Global Catalogue of Microorganisms (GCM) 10K type strain sequencing project: providing services to taxonomists for standard genome sequencing and annotation.</title>
        <authorList>
            <consortium name="The Broad Institute Genomics Platform"/>
            <consortium name="The Broad Institute Genome Sequencing Center for Infectious Disease"/>
            <person name="Wu L."/>
            <person name="Ma J."/>
        </authorList>
    </citation>
    <scope>NUCLEOTIDE SEQUENCE [LARGE SCALE GENOMIC DNA]</scope>
    <source>
        <strain evidence="5">CGMCC 1.10759</strain>
    </source>
</reference>
<dbReference type="PANTHER" id="PTHR35936">
    <property type="entry name" value="MEMBRANE-BOUND LYTIC MUREIN TRANSGLYCOSYLASE F"/>
    <property type="match status" value="1"/>
</dbReference>
<dbReference type="SUPFAM" id="SSF53850">
    <property type="entry name" value="Periplasmic binding protein-like II"/>
    <property type="match status" value="1"/>
</dbReference>
<dbReference type="InterPro" id="IPR001638">
    <property type="entry name" value="Solute-binding_3/MltF_N"/>
</dbReference>
<dbReference type="Pfam" id="PF00497">
    <property type="entry name" value="SBP_bac_3"/>
    <property type="match status" value="1"/>
</dbReference>
<proteinExistence type="inferred from homology"/>
<dbReference type="PANTHER" id="PTHR35936:SF17">
    <property type="entry name" value="ARGININE-BINDING EXTRACELLULAR PROTEIN ARTP"/>
    <property type="match status" value="1"/>
</dbReference>
<evidence type="ECO:0000256" key="2">
    <source>
        <dbReference type="ARBA" id="ARBA00022729"/>
    </source>
</evidence>
<gene>
    <name evidence="4" type="ORF">ACFPN2_31795</name>
</gene>
<protein>
    <submittedName>
        <fullName evidence="4">Substrate-binding domain-containing protein</fullName>
    </submittedName>
</protein>
<accession>A0ABV8T2P3</accession>
<evidence type="ECO:0000256" key="1">
    <source>
        <dbReference type="ARBA" id="ARBA00010333"/>
    </source>
</evidence>
<sequence length="286" mass="31971">MSSGYKVPLLFLIAVIAALAAMDIRMMRAHSAPVQTDELRVCADPNNLPYSNERGEGFENRLAELLARDLNKKVVYTWWPQRRGFIRNTLDAGRCDIVIGVPTSIEQVRTTVPYYRSSYVFVTRRADRLHIDTFDDERLRMLRVGLHTIGDDYSNVPPAEALARRGIARNVHGYPIYGDYSKASPARGLIDAVARNEIDVAVAWGPIAGYFADRAAVPLEVSVLSAQDEEPQLAMRYSIGMGVRRDNAQFSAQLGRVIDRRRADIRELLASYGVPLVDPTHAKDSP</sequence>
<feature type="domain" description="Solute-binding protein family 3/N-terminal" evidence="3">
    <location>
        <begin position="38"/>
        <end position="271"/>
    </location>
</feature>
<evidence type="ECO:0000313" key="5">
    <source>
        <dbReference type="Proteomes" id="UP001595904"/>
    </source>
</evidence>
<comment type="similarity">
    <text evidence="1">Belongs to the bacterial solute-binding protein 3 family.</text>
</comment>
<dbReference type="Gene3D" id="3.40.190.10">
    <property type="entry name" value="Periplasmic binding protein-like II"/>
    <property type="match status" value="2"/>
</dbReference>
<comment type="caution">
    <text evidence="4">The sequence shown here is derived from an EMBL/GenBank/DDBJ whole genome shotgun (WGS) entry which is preliminary data.</text>
</comment>
<dbReference type="SMART" id="SM00062">
    <property type="entry name" value="PBPb"/>
    <property type="match status" value="1"/>
</dbReference>
<keyword evidence="2" id="KW-0732">Signal</keyword>
<evidence type="ECO:0000259" key="3">
    <source>
        <dbReference type="SMART" id="SM00062"/>
    </source>
</evidence>